<name>Q11G13_CHESB</name>
<evidence type="ECO:0000256" key="1">
    <source>
        <dbReference type="SAM" id="SignalP"/>
    </source>
</evidence>
<dbReference type="EMBL" id="CP000390">
    <property type="protein sequence ID" value="ABG63662.1"/>
    <property type="molecule type" value="Genomic_DNA"/>
</dbReference>
<feature type="signal peptide" evidence="1">
    <location>
        <begin position="1"/>
        <end position="26"/>
    </location>
</feature>
<dbReference type="InterPro" id="IPR006311">
    <property type="entry name" value="TAT_signal"/>
</dbReference>
<dbReference type="Pfam" id="PF00881">
    <property type="entry name" value="Nitroreductase"/>
    <property type="match status" value="1"/>
</dbReference>
<dbReference type="CDD" id="cd02142">
    <property type="entry name" value="McbC_SagB-like_oxidoreductase"/>
    <property type="match status" value="1"/>
</dbReference>
<accession>Q11G13</accession>
<feature type="chain" id="PRO_5004180049" evidence="1">
    <location>
        <begin position="27"/>
        <end position="218"/>
    </location>
</feature>
<reference evidence="3" key="1">
    <citation type="submission" date="2006-06" db="EMBL/GenBank/DDBJ databases">
        <title>Complete sequence of chromosome of Chelativorans sp. BNC1.</title>
        <authorList>
            <consortium name="US DOE Joint Genome Institute"/>
            <person name="Copeland A."/>
            <person name="Lucas S."/>
            <person name="Lapidus A."/>
            <person name="Barry K."/>
            <person name="Detter J.C."/>
            <person name="Glavina del Rio T."/>
            <person name="Hammon N."/>
            <person name="Israni S."/>
            <person name="Dalin E."/>
            <person name="Tice H."/>
            <person name="Pitluck S."/>
            <person name="Chertkov O."/>
            <person name="Brettin T."/>
            <person name="Bruce D."/>
            <person name="Han C."/>
            <person name="Tapia R."/>
            <person name="Gilna P."/>
            <person name="Schmutz J."/>
            <person name="Larimer F."/>
            <person name="Land M."/>
            <person name="Hauser L."/>
            <person name="Kyrpides N."/>
            <person name="Mikhailova N."/>
            <person name="Richardson P."/>
        </authorList>
    </citation>
    <scope>NUCLEOTIDE SEQUENCE</scope>
    <source>
        <strain evidence="3">BNC1</strain>
    </source>
</reference>
<dbReference type="OrthoDB" id="9802775at2"/>
<dbReference type="PANTHER" id="PTHR43745">
    <property type="entry name" value="NITROREDUCTASE MJ1384-RELATED"/>
    <property type="match status" value="1"/>
</dbReference>
<dbReference type="PANTHER" id="PTHR43745:SF2">
    <property type="entry name" value="NITROREDUCTASE MJ1384-RELATED"/>
    <property type="match status" value="1"/>
</dbReference>
<dbReference type="SUPFAM" id="SSF55469">
    <property type="entry name" value="FMN-dependent nitroreductase-like"/>
    <property type="match status" value="1"/>
</dbReference>
<feature type="domain" description="Nitroreductase" evidence="2">
    <location>
        <begin position="48"/>
        <end position="214"/>
    </location>
</feature>
<dbReference type="GO" id="GO:0016491">
    <property type="term" value="F:oxidoreductase activity"/>
    <property type="evidence" value="ECO:0007669"/>
    <property type="project" value="InterPro"/>
</dbReference>
<dbReference type="HOGENOM" id="CLU_059362_1_0_5"/>
<evidence type="ECO:0000259" key="2">
    <source>
        <dbReference type="Pfam" id="PF00881"/>
    </source>
</evidence>
<dbReference type="eggNOG" id="COG0778">
    <property type="taxonomic scope" value="Bacteria"/>
</dbReference>
<dbReference type="InterPro" id="IPR052544">
    <property type="entry name" value="Bacteriocin_Proc_Enz"/>
</dbReference>
<dbReference type="Gene3D" id="3.40.109.10">
    <property type="entry name" value="NADH Oxidase"/>
    <property type="match status" value="1"/>
</dbReference>
<gene>
    <name evidence="3" type="ordered locus">Meso_2273</name>
</gene>
<dbReference type="AlphaFoldDB" id="Q11G13"/>
<proteinExistence type="predicted"/>
<dbReference type="PROSITE" id="PS51318">
    <property type="entry name" value="TAT"/>
    <property type="match status" value="1"/>
</dbReference>
<keyword evidence="1" id="KW-0732">Signal</keyword>
<dbReference type="KEGG" id="mes:Meso_2273"/>
<protein>
    <submittedName>
        <fullName evidence="3">Nitroreductase</fullName>
    </submittedName>
</protein>
<sequence precursor="true">MPGLTRRIFIASAALSAGMTSKLASAGKDAAVPAGAKRGDMPLLEALSKRRSTRLFSDETIDEATLATMLWCAFGINRPDSGYRTAPSWRSSMETDIYVADTGGVRKFDPSAEAMAPALNEDIRKKASPQPFVGTAPTVLIYVADRSRMAEAAEPAQIQSAHVDAAIIAQNVYLYCASAGLGTCLVGGADKEGLKALLRLPDTKLVTFVQPIGYPKTN</sequence>
<dbReference type="InterPro" id="IPR029479">
    <property type="entry name" value="Nitroreductase"/>
</dbReference>
<dbReference type="STRING" id="266779.Meso_2273"/>
<evidence type="ECO:0000313" key="3">
    <source>
        <dbReference type="EMBL" id="ABG63662.1"/>
    </source>
</evidence>
<dbReference type="InterPro" id="IPR000415">
    <property type="entry name" value="Nitroreductase-like"/>
</dbReference>
<organism evidence="3">
    <name type="scientific">Chelativorans sp. (strain BNC1)</name>
    <dbReference type="NCBI Taxonomy" id="266779"/>
    <lineage>
        <taxon>Bacteria</taxon>
        <taxon>Pseudomonadati</taxon>
        <taxon>Pseudomonadota</taxon>
        <taxon>Alphaproteobacteria</taxon>
        <taxon>Hyphomicrobiales</taxon>
        <taxon>Phyllobacteriaceae</taxon>
        <taxon>Chelativorans</taxon>
    </lineage>
</organism>